<dbReference type="Gene3D" id="2.60.40.2700">
    <property type="match status" value="5"/>
</dbReference>
<dbReference type="Proteomes" id="UP000650081">
    <property type="component" value="Unassembled WGS sequence"/>
</dbReference>
<reference evidence="2" key="1">
    <citation type="submission" date="2020-08" db="EMBL/GenBank/DDBJ databases">
        <title>Lewinella bacteria from marine environments.</title>
        <authorList>
            <person name="Zhong Y."/>
        </authorList>
    </citation>
    <scope>NUCLEOTIDE SEQUENCE</scope>
    <source>
        <strain evidence="2">KCTC 42187</strain>
    </source>
</reference>
<dbReference type="InterPro" id="IPR018247">
    <property type="entry name" value="EF_Hand_1_Ca_BS"/>
</dbReference>
<dbReference type="Gene3D" id="2.60.40.10">
    <property type="entry name" value="Immunoglobulins"/>
    <property type="match status" value="1"/>
</dbReference>
<proteinExistence type="predicted"/>
<feature type="domain" description="Ig-like" evidence="1">
    <location>
        <begin position="492"/>
        <end position="583"/>
    </location>
</feature>
<feature type="domain" description="Ig-like" evidence="1">
    <location>
        <begin position="586"/>
        <end position="677"/>
    </location>
</feature>
<evidence type="ECO:0000313" key="3">
    <source>
        <dbReference type="Proteomes" id="UP000650081"/>
    </source>
</evidence>
<dbReference type="SMART" id="SM00409">
    <property type="entry name" value="IG"/>
    <property type="match status" value="4"/>
</dbReference>
<protein>
    <recommendedName>
        <fullName evidence="1">Ig-like domain-containing protein</fullName>
    </recommendedName>
</protein>
<dbReference type="Pfam" id="PF17963">
    <property type="entry name" value="Big_9"/>
    <property type="match status" value="1"/>
</dbReference>
<name>A0A923PJY0_9BACT</name>
<dbReference type="PROSITE" id="PS50835">
    <property type="entry name" value="IG_LIKE"/>
    <property type="match status" value="4"/>
</dbReference>
<dbReference type="InterPro" id="IPR007110">
    <property type="entry name" value="Ig-like_dom"/>
</dbReference>
<gene>
    <name evidence="2" type="ORF">H9S92_00260</name>
</gene>
<feature type="domain" description="Ig-like" evidence="1">
    <location>
        <begin position="774"/>
        <end position="863"/>
    </location>
</feature>
<feature type="domain" description="Ig-like" evidence="1">
    <location>
        <begin position="680"/>
        <end position="771"/>
    </location>
</feature>
<dbReference type="EMBL" id="JACSIT010000029">
    <property type="protein sequence ID" value="MBC6992583.1"/>
    <property type="molecule type" value="Genomic_DNA"/>
</dbReference>
<dbReference type="InterPro" id="IPR003599">
    <property type="entry name" value="Ig_sub"/>
</dbReference>
<evidence type="ECO:0000313" key="2">
    <source>
        <dbReference type="EMBL" id="MBC6992583.1"/>
    </source>
</evidence>
<evidence type="ECO:0000259" key="1">
    <source>
        <dbReference type="PROSITE" id="PS50835"/>
    </source>
</evidence>
<dbReference type="InterPro" id="IPR013783">
    <property type="entry name" value="Ig-like_fold"/>
</dbReference>
<sequence length="2836" mass="285825">MRSAIRPTNCGLNLGPIAQDDTGTINCGSASVTVNVLANDTNPLGGPLTVNLIGSGTNGTFVNNGNGTITYTGNVTGFWGGDQITYEACSGAVCSQATITITASNPSQSTINGTVFLDANTNGILNAGETGASGVTVNLYNDLNNNDLLDVGEPLITSTSTTAGGAYSFSINSISAPSTVTLSNQLVPATTSDSWQNSAGTNFPTSFQDNGDIIRYQGFRFQSLNIPANATITSATLRLIGYDDGNIPVTIRAENLSAPPAYTAANNYLSTRAVTTSSVTWNVPNISDEQVLNSPNFSSVVQQVVNNQGGLTHLSLILSNTTGTWLIYNSDDGSAFRPRLDLTYTTPGAPSNFVVTVNTSTLPTGATLTTDNVEAVSFTALGQLDCNNNFGYETCPNAFVSITPSSSTVCVGGAVTLSSTVSGGNGSCTRQWQSGPSASGPWTNISGATAATYNAPTATAGTFYYRATYACTGSTCAVPTSNVATVVITPDPTISIAPSSSTVCVGGTVTLTATPGNGTGTCTIQWQSGTSAGGPWTNISGANAATYSAPTTTAGTRYYRATYSCTGNGCGAANSATATVVVTPDPTISITPSSSTVCVGGTVTLTATPGNGTGTCTIQWQSGTSASGPWTNISGANATTYSAPTTTAGTRYYRAAYSCTGSGCNVANSATATVVVTADPTISITPASSTVCVGGTATLTATPGNGTGTCTIQWQSGTSATGPWTNISGANATTYNAPTTTAGTRHYRATYSCTGSGCDAANSATATVVVTPDPTISITPSSSTVCVGGTVTLTATPGNGTGTCTIQWQSGTSASGPWTNISGANATTYNVPTTTAGTRYYRATYSCTGSGCDAANSATATVVINALPNNGLAVSDAAICIGQTATITITGSQNGVSYQLRLDSNDSNVGAPVAGNGGAINITVSPTATTLYNILATNTTTNCFAELTDKPMVTVNPLPNNGLAVTDDAICAGEMASITITGSQSGVSYQLRRDNNDSNVGAPVVGTGGNITIMVSPASTTLYNILATNTTTTCAAELTDKPTVTVEDPLDPGTNGALSICAGETVTAAALFAALGGTPDPGGIWTPALAGGGTYTYTHAATANCPATSAQVVVTETAGPDAGTNGTLMICQGETVTTAELFNALGGTPDPGGVWTPALAGAGVYTYTHAAVGACPLSSAQVVVTEETPETAGSNGSREFCEGTNTLQNLFDIITGEDPGGSWAGTTAGPSSGVMIGAGTAINFSAAAPGVYQFTYTIPATAACPAVSATATITVTNRLLAGPDNSDEFCEGSGQGYNLTELLSGADAGGTWAQTSGATVNIGDPSSVDFSAAAPGTYIFTYTHAASGSCPADVATLTITVTNQLLAGIDNSDEFCEGSGAAYNLTALLSGADAGGAWAQTGGIAVNIGNPASVNFSGAAPGVYTFTYTHAASGSCAADVAVFTITVTNQLLAGTDNSDEFCEGSGAAYNLVALLSGADAGGVWAQTSGAAVNIGNPSSVNFSGAAPGVYTFTYTHAASGSCPADMATFTITVTNQLLAGPDNNDLFCAGSNANYDLTALLSGADAGGTWSQTGGDMVNSSNPANVNFSAAAPGMYTFSYTHAASGSCPAEVSVMTITIEYCCPEVPIASVGTVECVNGTTYQYTFAASLGATVASANGTISGNLVMVAVGTNDVLTVYNDVNCEAVTLNITSPTICNISCEQPNLTVGNSVCNGATYSVSFTETTGATITTAPGTYTITGNVISGIPLGTNVVITATNPNDGACNITLTAISPTDCGNLCPDELISVSALGVCSADGLTYSVNFVLAPGATLTTEPMVGTIGSNVIMGIPAGTNIRLVATNAGCNKADDILITDPNCCPDAPIASVGSVVCLNGTTYQYTFAASPGATVVSANGTISGNTVTLTVGANDVLTVYRDVNCDVVTLNVDSPANCNLTCEQPNLTLGNSVCNGATYSVSFTETTGATITTAPGIYTVTGNVISGIPLGTNVVITASNPNDGACAITLTAISPIDCGTPCPDELVSVSALGVCSTDGLTYAVNFVLAPGATLTTEPLVGTIGANVITGIPAGTNIRLVATNAACNKTDDIIVADPNCCPDEPIASLGSVVCVNGTTYQYTFAASPGATIVSANGTISGNMVTVAVGTNDMLTVYRDANCDVVTLNVTSPANCNLACDQPDLTVGNSVCNGTTYAVSFTETTGATITTAPAIYTITGNLISGIPQGTNVTITATNPNDGDCTVTLTVISPNDCGTPCPDELISVSALGVCATDGLTYSVNFFLSPGATLITDPAVGTIGTNVITGIPAGANIRLIATDAACNKTDDIVVAAPDCCPEAPVVSVGSVVCVDGTTYQYSFAASPGATVTSANGTIIGNTVTVAVGTNDVLTATNDVSCDLVTLGVASPATCVDLMCEQPDLTLGNAICAVTTYSIAFTETTGAVISTDPGTYTITGNVISGIPIGTNAVITATNPNDSDCAISLTATSPTALECAPCPEELISVSALGICSADGSTYSVNFALVAGATLTTDPEVGTIGANVITGIPAGTSIRLIATDAACNKTDDIVVAAPNCCVSIEAFVYLEGSLIAPQTGLYSTPMRTTLNASKLLPGQYSEDIFIGNFYQPILGASGQAYNVAPWNYAGTEGIGFDSEMMNANADAGYPSTVVDWVLVSLRSTPENGSEAICQRAGLLHNDGRIEFINDADCCVLDPSQSYYIVVEHRNHLIVMSHEAVPVVNNVLTYDFRNKQSYVNDPFSSGVFLRQKEVLPGVFAMYAGNGDHLTSNSEYTDITAADYTKWLVNGPANRVYNLVDYNMDGDVSALDFFLWLSNAPGFTSIIVSN</sequence>
<keyword evidence="3" id="KW-1185">Reference proteome</keyword>
<organism evidence="2 3">
    <name type="scientific">Neolewinella lacunae</name>
    <dbReference type="NCBI Taxonomy" id="1517758"/>
    <lineage>
        <taxon>Bacteria</taxon>
        <taxon>Pseudomonadati</taxon>
        <taxon>Bacteroidota</taxon>
        <taxon>Saprospiria</taxon>
        <taxon>Saprospirales</taxon>
        <taxon>Lewinellaceae</taxon>
        <taxon>Neolewinella</taxon>
    </lineage>
</organism>
<comment type="caution">
    <text evidence="2">The sequence shown here is derived from an EMBL/GenBank/DDBJ whole genome shotgun (WGS) entry which is preliminary data.</text>
</comment>
<accession>A0A923PJY0</accession>
<dbReference type="PROSITE" id="PS00018">
    <property type="entry name" value="EF_HAND_1"/>
    <property type="match status" value="1"/>
</dbReference>
<dbReference type="SUPFAM" id="SSF117074">
    <property type="entry name" value="Hypothetical protein PA1324"/>
    <property type="match status" value="1"/>
</dbReference>